<evidence type="ECO:0000256" key="5">
    <source>
        <dbReference type="ARBA" id="ARBA00023136"/>
    </source>
</evidence>
<dbReference type="Pfam" id="PF13715">
    <property type="entry name" value="CarbopepD_reg_2"/>
    <property type="match status" value="1"/>
</dbReference>
<evidence type="ECO:0000256" key="8">
    <source>
        <dbReference type="SAM" id="SignalP"/>
    </source>
</evidence>
<evidence type="ECO:0000256" key="6">
    <source>
        <dbReference type="ARBA" id="ARBA00023237"/>
    </source>
</evidence>
<dbReference type="InterPro" id="IPR023996">
    <property type="entry name" value="TonB-dep_OMP_SusC/RagA"/>
</dbReference>
<feature type="domain" description="TonB-dependent receptor plug" evidence="9">
    <location>
        <begin position="113"/>
        <end position="219"/>
    </location>
</feature>
<proteinExistence type="inferred from homology"/>
<evidence type="ECO:0000256" key="7">
    <source>
        <dbReference type="PROSITE-ProRule" id="PRU01360"/>
    </source>
</evidence>
<dbReference type="InterPro" id="IPR039426">
    <property type="entry name" value="TonB-dep_rcpt-like"/>
</dbReference>
<dbReference type="Gene3D" id="2.60.40.1120">
    <property type="entry name" value="Carboxypeptidase-like, regulatory domain"/>
    <property type="match status" value="1"/>
</dbReference>
<dbReference type="RefSeq" id="WP_154327578.1">
    <property type="nucleotide sequence ID" value="NZ_CP045696.1"/>
</dbReference>
<evidence type="ECO:0000256" key="2">
    <source>
        <dbReference type="ARBA" id="ARBA00022448"/>
    </source>
</evidence>
<keyword evidence="5 7" id="KW-0472">Membrane</keyword>
<dbReference type="InterPro" id="IPR036942">
    <property type="entry name" value="Beta-barrel_TonB_sf"/>
</dbReference>
<dbReference type="SUPFAM" id="SSF49464">
    <property type="entry name" value="Carboxypeptidase regulatory domain-like"/>
    <property type="match status" value="1"/>
</dbReference>
<evidence type="ECO:0000313" key="10">
    <source>
        <dbReference type="EMBL" id="MSS17019.1"/>
    </source>
</evidence>
<dbReference type="PROSITE" id="PS52016">
    <property type="entry name" value="TONB_DEPENDENT_REC_3"/>
    <property type="match status" value="1"/>
</dbReference>
<sequence>MKKKLFLLVVAVLSLALGASAAVIKGQVVDASTGEPLMGATVQPVGGGNGTATDLNGEFSLDIPNSVKSLTVSYVGYASQTVAAVNGIKVALESQGEQLDEVMVVAYGTSKKTSFTGAAEAVGNKKLELRPVTSATKALEGNVSGIQVTSGTGQPGSSPSIVIRGFGSINASNSPLYVVDGIPYDGALSSINPSDIESMTVLKDASAGALYGARGANGVVMIQTKKGKEGKANVTWRSTFGWSNRAIKRYDNVDQRQYVQLVYEGLRNGYVYNEGYTWAKAEAAARASLGSTLGGELYNPFKNYTWDTIIDPSTGQVQADAQSAWNEDWYDSVTRKNAFRTEHQFEVSGGSEKSHYLMSLGYLNENGILKTTRFQRYNARVNADSQVTDWFKTSLNTTLAWTTQNFSDYDGTANSNVWYTAQFINPLFPVYLKDAQGKNVVDANGEAEYDWGEGGRPGSLNDFSSLGSLLLDKAKIDHDVAGLRAGMVFGSDLAKYGWAQGLKFSMNFGFDYNNTERVRYLNSKHGNQANAGGMLYKVNGRTQSYTFNQLLTWTRTLGGVHNIDVLVGHEFYNYKYNYLEASKTNLIDGILELRPGTTINSADSYQYDYRINSWLSRLNYNYDNRYYISASLRQDASSRFYKDNHTGTFWSVGANWRVSSESFLKDVRWINNLSVKASYGMQGNDNVGTYYAWQSLYDLQFANAGNKGAIIASLENKDLSWEKNGNLNLGVEGMFLDRRVRLNADWYYKKTTHMLLQFPMALSTGFSGYYANVGNMRNQGIEIQLGLTPVRTQDLEWNITLMGNTVSNKVLKLTTESPELISGVYSTKVGNPINTFYMAKTAGVDPATGAQLYYAYESMNDDGSVNGEYITDDYSVAANHKYYMGSRIPDLFGSVGTDLTWKGLSLSVLTTYSIGGKIYDGLYATAMDYNYYSQTWNQAALRRWQKPGDVTDVPRIEIAGTNITNDRFLINASYFAIKNITLSYSLPKALVSKARLQGVRVFGSFDNVALWSHLNGMDPQYNFSGSTDFSYTPNKTLQVGFELNF</sequence>
<keyword evidence="3 7" id="KW-1134">Transmembrane beta strand</keyword>
<dbReference type="SUPFAM" id="SSF56935">
    <property type="entry name" value="Porins"/>
    <property type="match status" value="1"/>
</dbReference>
<keyword evidence="11" id="KW-1185">Reference proteome</keyword>
<feature type="signal peptide" evidence="8">
    <location>
        <begin position="1"/>
        <end position="21"/>
    </location>
</feature>
<keyword evidence="10" id="KW-0675">Receptor</keyword>
<keyword evidence="4 7" id="KW-0812">Transmembrane</keyword>
<evidence type="ECO:0000256" key="1">
    <source>
        <dbReference type="ARBA" id="ARBA00004571"/>
    </source>
</evidence>
<dbReference type="Gene3D" id="2.40.170.20">
    <property type="entry name" value="TonB-dependent receptor, beta-barrel domain"/>
    <property type="match status" value="1"/>
</dbReference>
<dbReference type="Proteomes" id="UP000483362">
    <property type="component" value="Unassembled WGS sequence"/>
</dbReference>
<feature type="chain" id="PRO_5026742175" evidence="8">
    <location>
        <begin position="22"/>
        <end position="1045"/>
    </location>
</feature>
<gene>
    <name evidence="10" type="ORF">FYJ29_04465</name>
</gene>
<dbReference type="InterPro" id="IPR012910">
    <property type="entry name" value="Plug_dom"/>
</dbReference>
<dbReference type="NCBIfam" id="TIGR04056">
    <property type="entry name" value="OMP_RagA_SusC"/>
    <property type="match status" value="1"/>
</dbReference>
<dbReference type="InterPro" id="IPR037066">
    <property type="entry name" value="Plug_dom_sf"/>
</dbReference>
<evidence type="ECO:0000313" key="11">
    <source>
        <dbReference type="Proteomes" id="UP000483362"/>
    </source>
</evidence>
<dbReference type="InterPro" id="IPR008969">
    <property type="entry name" value="CarboxyPept-like_regulatory"/>
</dbReference>
<protein>
    <submittedName>
        <fullName evidence="10">TonB-dependent receptor</fullName>
    </submittedName>
</protein>
<reference evidence="10 11" key="1">
    <citation type="submission" date="2019-08" db="EMBL/GenBank/DDBJ databases">
        <title>In-depth cultivation of the pig gut microbiome towards novel bacterial diversity and tailored functional studies.</title>
        <authorList>
            <person name="Wylensek D."/>
            <person name="Hitch T.C.A."/>
            <person name="Clavel T."/>
        </authorList>
    </citation>
    <scope>NUCLEOTIDE SEQUENCE [LARGE SCALE GENOMIC DNA]</scope>
    <source>
        <strain evidence="10 11">Oil-RF-744-WCA-WT-10</strain>
    </source>
</reference>
<dbReference type="NCBIfam" id="TIGR04057">
    <property type="entry name" value="SusC_RagA_signa"/>
    <property type="match status" value="1"/>
</dbReference>
<keyword evidence="2 7" id="KW-0813">Transport</keyword>
<keyword evidence="6 7" id="KW-0998">Cell outer membrane</keyword>
<comment type="similarity">
    <text evidence="7">Belongs to the TonB-dependent receptor family.</text>
</comment>
<comment type="caution">
    <text evidence="10">The sequence shown here is derived from an EMBL/GenBank/DDBJ whole genome shotgun (WGS) entry which is preliminary data.</text>
</comment>
<keyword evidence="8" id="KW-0732">Signal</keyword>
<dbReference type="InterPro" id="IPR023997">
    <property type="entry name" value="TonB-dep_OMP_SusC/RagA_CS"/>
</dbReference>
<dbReference type="GO" id="GO:0009279">
    <property type="term" value="C:cell outer membrane"/>
    <property type="evidence" value="ECO:0007669"/>
    <property type="project" value="UniProtKB-SubCell"/>
</dbReference>
<dbReference type="Pfam" id="PF07715">
    <property type="entry name" value="Plug"/>
    <property type="match status" value="1"/>
</dbReference>
<evidence type="ECO:0000256" key="4">
    <source>
        <dbReference type="ARBA" id="ARBA00022692"/>
    </source>
</evidence>
<comment type="subcellular location">
    <subcellularLocation>
        <location evidence="1 7">Cell outer membrane</location>
        <topology evidence="1 7">Multi-pass membrane protein</topology>
    </subcellularLocation>
</comment>
<dbReference type="Gene3D" id="2.170.130.10">
    <property type="entry name" value="TonB-dependent receptor, plug domain"/>
    <property type="match status" value="1"/>
</dbReference>
<name>A0A6L5X9E9_9BACT</name>
<dbReference type="AlphaFoldDB" id="A0A6L5X9E9"/>
<organism evidence="10 11">
    <name type="scientific">Sodaliphilus pleomorphus</name>
    <dbReference type="NCBI Taxonomy" id="2606626"/>
    <lineage>
        <taxon>Bacteria</taxon>
        <taxon>Pseudomonadati</taxon>
        <taxon>Bacteroidota</taxon>
        <taxon>Bacteroidia</taxon>
        <taxon>Bacteroidales</taxon>
        <taxon>Muribaculaceae</taxon>
        <taxon>Sodaliphilus</taxon>
    </lineage>
</organism>
<accession>A0A6L5X9E9</accession>
<dbReference type="EMBL" id="VULT01000005">
    <property type="protein sequence ID" value="MSS17019.1"/>
    <property type="molecule type" value="Genomic_DNA"/>
</dbReference>
<evidence type="ECO:0000256" key="3">
    <source>
        <dbReference type="ARBA" id="ARBA00022452"/>
    </source>
</evidence>
<evidence type="ECO:0000259" key="9">
    <source>
        <dbReference type="Pfam" id="PF07715"/>
    </source>
</evidence>